<evidence type="ECO:0000313" key="2">
    <source>
        <dbReference type="Proteomes" id="UP000031364"/>
    </source>
</evidence>
<accession>A0ABR4ZCE1</accession>
<gene>
    <name evidence="1" type="ORF">FG87_21905</name>
</gene>
<comment type="caution">
    <text evidence="1">The sequence shown here is derived from an EMBL/GenBank/DDBJ whole genome shotgun (WGS) entry which is preliminary data.</text>
</comment>
<organism evidence="1 2">
    <name type="scientific">Nocardia vulneris</name>
    <dbReference type="NCBI Taxonomy" id="1141657"/>
    <lineage>
        <taxon>Bacteria</taxon>
        <taxon>Bacillati</taxon>
        <taxon>Actinomycetota</taxon>
        <taxon>Actinomycetes</taxon>
        <taxon>Mycobacteriales</taxon>
        <taxon>Nocardiaceae</taxon>
        <taxon>Nocardia</taxon>
    </lineage>
</organism>
<dbReference type="Proteomes" id="UP000031364">
    <property type="component" value="Unassembled WGS sequence"/>
</dbReference>
<evidence type="ECO:0000313" key="1">
    <source>
        <dbReference type="EMBL" id="KIA63021.1"/>
    </source>
</evidence>
<dbReference type="EMBL" id="JNFP01000026">
    <property type="protein sequence ID" value="KIA63021.1"/>
    <property type="molecule type" value="Genomic_DNA"/>
</dbReference>
<reference evidence="1 2" key="1">
    <citation type="journal article" date="2014" name="Int. J. Syst. Evol. Microbiol.">
        <title>Nocardia vulneris sp. nov., isolated from wounds of human patients in North America.</title>
        <authorList>
            <person name="Lasker B.A."/>
            <person name="Bell M."/>
            <person name="Klenk H.P."/>
            <person name="Sproer C."/>
            <person name="Schumann C."/>
            <person name="Schumann P."/>
            <person name="Brown J.M."/>
        </authorList>
    </citation>
    <scope>NUCLEOTIDE SEQUENCE [LARGE SCALE GENOMIC DNA]</scope>
    <source>
        <strain evidence="1 2">W9851</strain>
    </source>
</reference>
<name>A0ABR4ZCE1_9NOCA</name>
<evidence type="ECO:0008006" key="3">
    <source>
        <dbReference type="Google" id="ProtNLM"/>
    </source>
</evidence>
<keyword evidence="2" id="KW-1185">Reference proteome</keyword>
<protein>
    <recommendedName>
        <fullName evidence="3">Transposase</fullName>
    </recommendedName>
</protein>
<sequence length="91" mass="9949">MFAAYASLAAEFNGAIPADLEPLADHDGGIALEWERGRLSFFATIEADGGLYLCRIGRWPQDDVDRGYDVFDAAVLKAFYDTGRIEATDGE</sequence>
<proteinExistence type="predicted"/>